<proteinExistence type="predicted"/>
<name>A0A8S5P0J0_9CAUD</name>
<dbReference type="EMBL" id="BK015292">
    <property type="protein sequence ID" value="DAD99731.1"/>
    <property type="molecule type" value="Genomic_DNA"/>
</dbReference>
<accession>A0A8S5P0J0</accession>
<evidence type="ECO:0000313" key="1">
    <source>
        <dbReference type="EMBL" id="DAD99731.1"/>
    </source>
</evidence>
<protein>
    <submittedName>
        <fullName evidence="1">Uncharacterized protein</fullName>
    </submittedName>
</protein>
<organism evidence="1">
    <name type="scientific">Siphoviridae sp. ctR6G4</name>
    <dbReference type="NCBI Taxonomy" id="2825499"/>
    <lineage>
        <taxon>Viruses</taxon>
        <taxon>Duplodnaviria</taxon>
        <taxon>Heunggongvirae</taxon>
        <taxon>Uroviricota</taxon>
        <taxon>Caudoviricetes</taxon>
    </lineage>
</organism>
<sequence length="75" mass="9170">MNLIYLYHAKNSESKSRYVLFLLEVSMRPKRYPYSLTSEILVDTSIIYAWDKPMYKMISFMNRYTREIRVESFKL</sequence>
<reference evidence="1" key="1">
    <citation type="journal article" date="2021" name="Proc. Natl. Acad. Sci. U.S.A.">
        <title>A Catalog of Tens of Thousands of Viruses from Human Metagenomes Reveals Hidden Associations with Chronic Diseases.</title>
        <authorList>
            <person name="Tisza M.J."/>
            <person name="Buck C.B."/>
        </authorList>
    </citation>
    <scope>NUCLEOTIDE SEQUENCE</scope>
    <source>
        <strain evidence="1">CtR6G4</strain>
    </source>
</reference>